<gene>
    <name evidence="1" type="ORF">AL504_30700</name>
</gene>
<evidence type="ECO:0000313" key="1">
    <source>
        <dbReference type="EMBL" id="AMG39977.1"/>
    </source>
</evidence>
<protein>
    <submittedName>
        <fullName evidence="1">Uncharacterized protein</fullName>
    </submittedName>
</protein>
<evidence type="ECO:0000313" key="2">
    <source>
        <dbReference type="Proteomes" id="UP000060602"/>
    </source>
</evidence>
<reference evidence="2" key="1">
    <citation type="submission" date="2015-12" db="EMBL/GenBank/DDBJ databases">
        <title>FDA dAtabase for Regulatory Grade micrObial Sequences (FDA-ARGOS): Supporting development and validation of Infectious Disease Dx tests.</title>
        <authorList>
            <person name="Case J."/>
            <person name="Tallon L."/>
            <person name="Sadzewicz L."/>
            <person name="Sengamalay N."/>
            <person name="Ott S."/>
            <person name="Godinez A."/>
            <person name="Nagaraj S."/>
            <person name="Nadendla S."/>
            <person name="Sichtig H."/>
        </authorList>
    </citation>
    <scope>NUCLEOTIDE SEQUENCE [LARGE SCALE GENOMIC DNA]</scope>
    <source>
        <strain evidence="2">FDAARGOS_147</strain>
    </source>
</reference>
<dbReference type="Proteomes" id="UP000060602">
    <property type="component" value="Chromosome"/>
</dbReference>
<accession>A0A0X8P511</accession>
<dbReference type="NCBIfam" id="NF047331">
    <property type="entry name" value="phage_HTJ"/>
    <property type="match status" value="1"/>
</dbReference>
<proteinExistence type="predicted"/>
<organism evidence="1 2">
    <name type="scientific">Alcaligenes xylosoxydans xylosoxydans</name>
    <name type="common">Achromobacter xylosoxidans</name>
    <dbReference type="NCBI Taxonomy" id="85698"/>
    <lineage>
        <taxon>Bacteria</taxon>
        <taxon>Pseudomonadati</taxon>
        <taxon>Pseudomonadota</taxon>
        <taxon>Betaproteobacteria</taxon>
        <taxon>Burkholderiales</taxon>
        <taxon>Alcaligenaceae</taxon>
        <taxon>Achromobacter</taxon>
    </lineage>
</organism>
<sequence>MAYTPADLEKLDRAIAGSQLEVQYDGKRVRFRSIDELMRARAHVSAEINKGKRRPRQFRLRNAGKGIR</sequence>
<dbReference type="RefSeq" id="WP_061074212.1">
    <property type="nucleotide sequence ID" value="NZ_CP014060.2"/>
</dbReference>
<dbReference type="EMBL" id="CP014060">
    <property type="protein sequence ID" value="AMG39977.1"/>
    <property type="molecule type" value="Genomic_DNA"/>
</dbReference>
<name>A0A0X8P511_ALCXX</name>
<dbReference type="AlphaFoldDB" id="A0A0X8P511"/>